<reference evidence="5" key="1">
    <citation type="journal article" date="2021" name="Sci. Adv.">
        <title>The American lobster genome reveals insights on longevity, neural, and immune adaptations.</title>
        <authorList>
            <person name="Polinski J.M."/>
            <person name="Zimin A.V."/>
            <person name="Clark K.F."/>
            <person name="Kohn A.B."/>
            <person name="Sadowski N."/>
            <person name="Timp W."/>
            <person name="Ptitsyn A."/>
            <person name="Khanna P."/>
            <person name="Romanova D.Y."/>
            <person name="Williams P."/>
            <person name="Greenwood S.J."/>
            <person name="Moroz L.L."/>
            <person name="Walt D.R."/>
            <person name="Bodnar A.G."/>
        </authorList>
    </citation>
    <scope>NUCLEOTIDE SEQUENCE</scope>
    <source>
        <strain evidence="5">GMGI-L3</strain>
    </source>
</reference>
<dbReference type="InterPro" id="IPR036860">
    <property type="entry name" value="SH2_dom_sf"/>
</dbReference>
<organism evidence="5 6">
    <name type="scientific">Homarus americanus</name>
    <name type="common">American lobster</name>
    <dbReference type="NCBI Taxonomy" id="6706"/>
    <lineage>
        <taxon>Eukaryota</taxon>
        <taxon>Metazoa</taxon>
        <taxon>Ecdysozoa</taxon>
        <taxon>Arthropoda</taxon>
        <taxon>Crustacea</taxon>
        <taxon>Multicrustacea</taxon>
        <taxon>Malacostraca</taxon>
        <taxon>Eumalacostraca</taxon>
        <taxon>Eucarida</taxon>
        <taxon>Decapoda</taxon>
        <taxon>Pleocyemata</taxon>
        <taxon>Astacidea</taxon>
        <taxon>Nephropoidea</taxon>
        <taxon>Nephropidae</taxon>
        <taxon>Homarus</taxon>
    </lineage>
</organism>
<keyword evidence="6" id="KW-1185">Reference proteome</keyword>
<sequence>MVCLPDNGGLGAAIFTAPLLLVRGLGRRAAHWIVINHQRHLQKLSVRRRHRQSLSQKARPCSQPLVSRTSHDCKIRPQSEPVPCTHHSQASFSNTSPATAHLDDIPAEQEVDVHVTGIHLPVEPLIVICNHSQSTYESSYLPGERLHTLRGTCFLRVPPFNHSCSVGQYHQDDAALLPHTASADGRDAGNRQGQGIGTQQPPVGYNISPGQVHGTAAGNSKWQVGADQGSLTKKEKWPPVPIPSHHTPSSLLRQPESSEGSRLGAGRSPTPEPLLPPSGHLSSGHPSGHAEQYPGPSHQANDCYIQFDQVPKEMAPPPPPESSPQLASRVRGATQEKIRLIGGDSIELLPLYRVLIEQPYFHVISRGKSMNILENASDGMFLIRPSTRSKDPLTLCLRHGGRTYNINIRHRSDGLFALGFEKTNEMTFSSVEDIINTHRREPIKLQNGERAMLTVSPRKSEHIYVQITNSRQMELKK</sequence>
<name>A0A8J5N9T2_HOMAM</name>
<evidence type="ECO:0000259" key="4">
    <source>
        <dbReference type="PROSITE" id="PS50001"/>
    </source>
</evidence>
<dbReference type="PROSITE" id="PS50001">
    <property type="entry name" value="SH2"/>
    <property type="match status" value="1"/>
</dbReference>
<comment type="caution">
    <text evidence="5">The sequence shown here is derived from an EMBL/GenBank/DDBJ whole genome shotgun (WGS) entry which is preliminary data.</text>
</comment>
<dbReference type="Pfam" id="PF00017">
    <property type="entry name" value="SH2"/>
    <property type="match status" value="1"/>
</dbReference>
<dbReference type="PANTHER" id="PTHR14098:SF14">
    <property type="entry name" value="SH2 DOMAIN-CONTAINING PROTEIN"/>
    <property type="match status" value="1"/>
</dbReference>
<dbReference type="SMART" id="SM00252">
    <property type="entry name" value="SH2"/>
    <property type="match status" value="1"/>
</dbReference>
<evidence type="ECO:0000256" key="3">
    <source>
        <dbReference type="SAM" id="MobiDB-lite"/>
    </source>
</evidence>
<evidence type="ECO:0000313" key="5">
    <source>
        <dbReference type="EMBL" id="KAG7175403.1"/>
    </source>
</evidence>
<dbReference type="PANTHER" id="PTHR14098">
    <property type="entry name" value="SH2 DOMAIN CONTAINING PROTEIN"/>
    <property type="match status" value="1"/>
</dbReference>
<dbReference type="GO" id="GO:0007169">
    <property type="term" value="P:cell surface receptor protein tyrosine kinase signaling pathway"/>
    <property type="evidence" value="ECO:0007669"/>
    <property type="project" value="TreeGrafter"/>
</dbReference>
<feature type="domain" description="SH2" evidence="4">
    <location>
        <begin position="359"/>
        <end position="455"/>
    </location>
</feature>
<protein>
    <submittedName>
        <fullName evidence="5">Cytokine-dependent hematopoietic cell linker-like</fullName>
    </submittedName>
</protein>
<feature type="compositionally biased region" description="Low complexity" evidence="3">
    <location>
        <begin position="277"/>
        <end position="289"/>
    </location>
</feature>
<dbReference type="EMBL" id="JAHLQT010006108">
    <property type="protein sequence ID" value="KAG7175403.1"/>
    <property type="molecule type" value="Genomic_DNA"/>
</dbReference>
<accession>A0A8J5N9T2</accession>
<feature type="compositionally biased region" description="Polar residues" evidence="3">
    <location>
        <begin position="246"/>
        <end position="260"/>
    </location>
</feature>
<proteinExistence type="predicted"/>
<dbReference type="Gene3D" id="3.30.505.10">
    <property type="entry name" value="SH2 domain"/>
    <property type="match status" value="1"/>
</dbReference>
<evidence type="ECO:0000256" key="1">
    <source>
        <dbReference type="ARBA" id="ARBA00022999"/>
    </source>
</evidence>
<keyword evidence="1 2" id="KW-0727">SH2 domain</keyword>
<dbReference type="GO" id="GO:0005737">
    <property type="term" value="C:cytoplasm"/>
    <property type="evidence" value="ECO:0007669"/>
    <property type="project" value="UniProtKB-ARBA"/>
</dbReference>
<gene>
    <name evidence="5" type="primary">Clnk-L</name>
    <name evidence="5" type="ORF">Hamer_G001485</name>
</gene>
<dbReference type="InterPro" id="IPR051751">
    <property type="entry name" value="Immunoreceptor_sig_adapters"/>
</dbReference>
<dbReference type="InterPro" id="IPR000980">
    <property type="entry name" value="SH2"/>
</dbReference>
<dbReference type="GO" id="GO:0035556">
    <property type="term" value="P:intracellular signal transduction"/>
    <property type="evidence" value="ECO:0007669"/>
    <property type="project" value="TreeGrafter"/>
</dbReference>
<evidence type="ECO:0000313" key="6">
    <source>
        <dbReference type="Proteomes" id="UP000747542"/>
    </source>
</evidence>
<dbReference type="Proteomes" id="UP000747542">
    <property type="component" value="Unassembled WGS sequence"/>
</dbReference>
<dbReference type="AlphaFoldDB" id="A0A8J5N9T2"/>
<evidence type="ECO:0000256" key="2">
    <source>
        <dbReference type="PROSITE-ProRule" id="PRU00191"/>
    </source>
</evidence>
<feature type="region of interest" description="Disordered" evidence="3">
    <location>
        <begin position="76"/>
        <end position="100"/>
    </location>
</feature>
<feature type="region of interest" description="Disordered" evidence="3">
    <location>
        <begin position="180"/>
        <end position="301"/>
    </location>
</feature>
<dbReference type="SUPFAM" id="SSF55550">
    <property type="entry name" value="SH2 domain"/>
    <property type="match status" value="1"/>
</dbReference>
<feature type="compositionally biased region" description="Polar residues" evidence="3">
    <location>
        <begin position="86"/>
        <end position="98"/>
    </location>
</feature>
<feature type="compositionally biased region" description="Polar residues" evidence="3">
    <location>
        <begin position="191"/>
        <end position="201"/>
    </location>
</feature>